<reference evidence="6 7" key="1">
    <citation type="submission" date="2018-10" db="EMBL/GenBank/DDBJ databases">
        <title>Histidinibacterium lentulum gen. nov., sp. nov., a marine bacterium from the culture broth of Picochlorum sp. 122.</title>
        <authorList>
            <person name="Wang G."/>
        </authorList>
    </citation>
    <scope>NUCLEOTIDE SEQUENCE [LARGE SCALE GENOMIC DNA]</scope>
    <source>
        <strain evidence="6 7">B17</strain>
    </source>
</reference>
<protein>
    <recommendedName>
        <fullName evidence="3">Acetoin utilization protein AcuC</fullName>
    </recommendedName>
</protein>
<feature type="domain" description="Histone deacetylase" evidence="5">
    <location>
        <begin position="36"/>
        <end position="320"/>
    </location>
</feature>
<gene>
    <name evidence="6" type="ORF">EAT49_15725</name>
</gene>
<keyword evidence="4" id="KW-0006">Acetoin catabolism</keyword>
<dbReference type="Pfam" id="PF00850">
    <property type="entry name" value="Hist_deacetyl"/>
    <property type="match status" value="1"/>
</dbReference>
<evidence type="ECO:0000313" key="6">
    <source>
        <dbReference type="EMBL" id="ROT99065.1"/>
    </source>
</evidence>
<dbReference type="InterPro" id="IPR037138">
    <property type="entry name" value="His_deacetylse_dom_sf"/>
</dbReference>
<dbReference type="PANTHER" id="PTHR10625:SF10">
    <property type="entry name" value="HISTONE DEACETYLASE HDAC1"/>
    <property type="match status" value="1"/>
</dbReference>
<keyword evidence="7" id="KW-1185">Reference proteome</keyword>
<comment type="similarity">
    <text evidence="2">Belongs to the histone deacetylase family.</text>
</comment>
<dbReference type="PRINTS" id="PR01270">
    <property type="entry name" value="HDASUPER"/>
</dbReference>
<organism evidence="6 7">
    <name type="scientific">Histidinibacterium lentulum</name>
    <dbReference type="NCBI Taxonomy" id="2480588"/>
    <lineage>
        <taxon>Bacteria</taxon>
        <taxon>Pseudomonadati</taxon>
        <taxon>Pseudomonadota</taxon>
        <taxon>Alphaproteobacteria</taxon>
        <taxon>Rhodobacterales</taxon>
        <taxon>Paracoccaceae</taxon>
        <taxon>Histidinibacterium</taxon>
    </lineage>
</organism>
<evidence type="ECO:0000256" key="1">
    <source>
        <dbReference type="ARBA" id="ARBA00005101"/>
    </source>
</evidence>
<dbReference type="Gene3D" id="3.40.800.20">
    <property type="entry name" value="Histone deacetylase domain"/>
    <property type="match status" value="1"/>
</dbReference>
<evidence type="ECO:0000313" key="7">
    <source>
        <dbReference type="Proteomes" id="UP000268016"/>
    </source>
</evidence>
<dbReference type="PANTHER" id="PTHR10625">
    <property type="entry name" value="HISTONE DEACETYLASE HDAC1-RELATED"/>
    <property type="match status" value="1"/>
</dbReference>
<dbReference type="EMBL" id="RDRB01000008">
    <property type="protein sequence ID" value="ROT99065.1"/>
    <property type="molecule type" value="Genomic_DNA"/>
</dbReference>
<comment type="caution">
    <text evidence="6">The sequence shown here is derived from an EMBL/GenBank/DDBJ whole genome shotgun (WGS) entry which is preliminary data.</text>
</comment>
<evidence type="ECO:0000256" key="2">
    <source>
        <dbReference type="ARBA" id="ARBA00005947"/>
    </source>
</evidence>
<evidence type="ECO:0000256" key="4">
    <source>
        <dbReference type="ARBA" id="ARBA00022627"/>
    </source>
</evidence>
<comment type="pathway">
    <text evidence="1">Ketone degradation; acetoin degradation.</text>
</comment>
<dbReference type="Proteomes" id="UP000268016">
    <property type="component" value="Unassembled WGS sequence"/>
</dbReference>
<evidence type="ECO:0000256" key="3">
    <source>
        <dbReference type="ARBA" id="ARBA00020218"/>
    </source>
</evidence>
<dbReference type="GO" id="GO:0004407">
    <property type="term" value="F:histone deacetylase activity"/>
    <property type="evidence" value="ECO:0007669"/>
    <property type="project" value="TreeGrafter"/>
</dbReference>
<proteinExistence type="inferred from homology"/>
<evidence type="ECO:0000259" key="5">
    <source>
        <dbReference type="Pfam" id="PF00850"/>
    </source>
</evidence>
<dbReference type="SUPFAM" id="SSF52768">
    <property type="entry name" value="Arginase/deacetylase"/>
    <property type="match status" value="1"/>
</dbReference>
<dbReference type="InterPro" id="IPR000286">
    <property type="entry name" value="HDACs"/>
</dbReference>
<dbReference type="InterPro" id="IPR023696">
    <property type="entry name" value="Ureohydrolase_dom_sf"/>
</dbReference>
<dbReference type="OrthoDB" id="9808367at2"/>
<sequence>MRGVLPPRRPGLTAETAGPLYIGSEIYRHSSYGAWHPLRIPRVSTVTDLARALGWLPAERFVQSPRAKPSALHAFHRPDYVAALLEAERTQSVTAEVRDTYALGTTANPVYPEMYRRPATAVGGSILAGELVAAGGIVYNPAGGTHHGMPARANGFCYLNDPVFAILSLRRNGAKRVVYVDIDAHHCDGVEAAFGSEPEVALVSVHEENRWPRTGALEDRGRGQVWNLPVPRGMGDGEMALIRDRLILPVIAAHRPDAIVLQCAADAVLEDPQSRLELSNNAHFAVVRAVMGMAPRLIVLGGGGYNPWTVGRLWCGVWGVLTGQDLPERLPEAAQGVLRALRWQGPRREILPEAHWLETLRDQPRPGTVRDVVRQRVEALEGRLSAWV</sequence>
<dbReference type="InterPro" id="IPR003085">
    <property type="entry name" value="AcuC"/>
</dbReference>
<dbReference type="CDD" id="cd09994">
    <property type="entry name" value="HDAC_AcuC_like"/>
    <property type="match status" value="1"/>
</dbReference>
<accession>A0A3N2QVK2</accession>
<dbReference type="GO" id="GO:0045150">
    <property type="term" value="P:acetoin catabolic process"/>
    <property type="evidence" value="ECO:0007669"/>
    <property type="project" value="UniProtKB-UniPathway"/>
</dbReference>
<dbReference type="AlphaFoldDB" id="A0A3N2QVK2"/>
<dbReference type="UniPathway" id="UPA00040"/>
<dbReference type="InterPro" id="IPR023801">
    <property type="entry name" value="His_deacetylse_dom"/>
</dbReference>
<dbReference type="RefSeq" id="WP_123643247.1">
    <property type="nucleotide sequence ID" value="NZ_ML119088.1"/>
</dbReference>
<dbReference type="GO" id="GO:0040029">
    <property type="term" value="P:epigenetic regulation of gene expression"/>
    <property type="evidence" value="ECO:0007669"/>
    <property type="project" value="TreeGrafter"/>
</dbReference>
<name>A0A3N2QVK2_9RHOB</name>